<comment type="similarity">
    <text evidence="1 7">Belongs to the phospholipase B-like family.</text>
</comment>
<evidence type="ECO:0000256" key="2">
    <source>
        <dbReference type="ARBA" id="ARBA00022729"/>
    </source>
</evidence>
<keyword evidence="9" id="KW-1185">Reference proteome</keyword>
<dbReference type="Gene3D" id="3.60.60.30">
    <property type="match status" value="1"/>
</dbReference>
<proteinExistence type="inferred from homology"/>
<evidence type="ECO:0000313" key="8">
    <source>
        <dbReference type="EMBL" id="CAL5224295.1"/>
    </source>
</evidence>
<evidence type="ECO:0000256" key="4">
    <source>
        <dbReference type="ARBA" id="ARBA00022963"/>
    </source>
</evidence>
<feature type="chain" id="PRO_5044962119" description="Phospholipase B-like" evidence="7">
    <location>
        <begin position="19"/>
        <end position="573"/>
    </location>
</feature>
<protein>
    <recommendedName>
        <fullName evidence="7">Phospholipase B-like</fullName>
        <ecNumber evidence="7">3.1.1.-</ecNumber>
    </recommendedName>
</protein>
<dbReference type="PANTHER" id="PTHR12370">
    <property type="entry name" value="PHOSPHOLIPASE B-RELATED"/>
    <property type="match status" value="1"/>
</dbReference>
<dbReference type="EC" id="3.1.1.-" evidence="7"/>
<evidence type="ECO:0000256" key="3">
    <source>
        <dbReference type="ARBA" id="ARBA00022801"/>
    </source>
</evidence>
<dbReference type="EMBL" id="CAXHTA020000010">
    <property type="protein sequence ID" value="CAL5224295.1"/>
    <property type="molecule type" value="Genomic_DNA"/>
</dbReference>
<sequence>MGSVLLVSLLTFLPLCLGVSPAWSLAGEEHGSKSHQGVLGSVVKGGGAYKYLKGSIKGSVAQGRYVDAKHTPSYTGQLHVSTAGTYSDHDQMFAVGYLEGYISAERIGEYFSNTYTYFTEGMNASLAKPLDWLEKQDIWARAQVKKNGESALWQMLDLVLTQFDGLVAGYQARHADDSNALPSLSRRDLIFLNGNGEVYDLLEAKGLMQGAGLNGIDLSRTPAQIFNDIALSGRCSALITVTPDFSDLYMGHSTWDSFSQMTKIFKHYSFQLSLPGVASQRMSFSSYPGELFSDDDLYIMDSKLAVLSTTNHLYNTSLYDTLTHESLVSWQRVRVANALASSGEEWVSYLDYLNSGTYNNQYMILDLKKFTPGKDLQPGLLWIAEQIPGLVASRDMTEQLARGYWPSYNIPYFQEVYEMSGLLPLQQKLAAMGPEYSNAVSWISYQLNPRASIFRRDSSDVVDVESMKRLMRSNNYTQDKLSWGNPVAAVCSRGDLEGPSAVATGCFDTKVTSYSMALQLQVDAVAGPTTQGGLPPFEWKEPFLSVPHAGMPQKFDFDFELQQPEYALSLAAA</sequence>
<keyword evidence="2 7" id="KW-0732">Signal</keyword>
<name>A0ABP1G0M3_9CHLO</name>
<evidence type="ECO:0000256" key="5">
    <source>
        <dbReference type="ARBA" id="ARBA00023098"/>
    </source>
</evidence>
<gene>
    <name evidence="8" type="primary">g6961</name>
    <name evidence="8" type="ORF">VP750_LOCUS5954</name>
</gene>
<keyword evidence="4 7" id="KW-0442">Lipid degradation</keyword>
<evidence type="ECO:0000313" key="9">
    <source>
        <dbReference type="Proteomes" id="UP001497392"/>
    </source>
</evidence>
<keyword evidence="3 7" id="KW-0378">Hydrolase</keyword>
<accession>A0ABP1G0M3</accession>
<reference evidence="8 9" key="1">
    <citation type="submission" date="2024-06" db="EMBL/GenBank/DDBJ databases">
        <authorList>
            <person name="Kraege A."/>
            <person name="Thomma B."/>
        </authorList>
    </citation>
    <scope>NUCLEOTIDE SEQUENCE [LARGE SCALE GENOMIC DNA]</scope>
</reference>
<organism evidence="8 9">
    <name type="scientific">Coccomyxa viridis</name>
    <dbReference type="NCBI Taxonomy" id="1274662"/>
    <lineage>
        <taxon>Eukaryota</taxon>
        <taxon>Viridiplantae</taxon>
        <taxon>Chlorophyta</taxon>
        <taxon>core chlorophytes</taxon>
        <taxon>Trebouxiophyceae</taxon>
        <taxon>Trebouxiophyceae incertae sedis</taxon>
        <taxon>Coccomyxaceae</taxon>
        <taxon>Coccomyxa</taxon>
    </lineage>
</organism>
<feature type="signal peptide" evidence="7">
    <location>
        <begin position="1"/>
        <end position="18"/>
    </location>
</feature>
<dbReference type="Pfam" id="PF04916">
    <property type="entry name" value="Phospholip_B"/>
    <property type="match status" value="1"/>
</dbReference>
<evidence type="ECO:0000256" key="1">
    <source>
        <dbReference type="ARBA" id="ARBA00007835"/>
    </source>
</evidence>
<comment type="function">
    <text evidence="7">Putative phospholipase.</text>
</comment>
<evidence type="ECO:0000256" key="6">
    <source>
        <dbReference type="ARBA" id="ARBA00023180"/>
    </source>
</evidence>
<dbReference type="PANTHER" id="PTHR12370:SF3">
    <property type="entry name" value="PHOSPHOLIPASE B-LIKE 2-RELATED"/>
    <property type="match status" value="1"/>
</dbReference>
<keyword evidence="6" id="KW-0325">Glycoprotein</keyword>
<evidence type="ECO:0000256" key="7">
    <source>
        <dbReference type="RuleBase" id="RU364138"/>
    </source>
</evidence>
<keyword evidence="5 7" id="KW-0443">Lipid metabolism</keyword>
<dbReference type="InterPro" id="IPR007000">
    <property type="entry name" value="PLipase_B-like"/>
</dbReference>
<comment type="caution">
    <text evidence="8">The sequence shown here is derived from an EMBL/GenBank/DDBJ whole genome shotgun (WGS) entry which is preliminary data.</text>
</comment>
<dbReference type="Proteomes" id="UP001497392">
    <property type="component" value="Unassembled WGS sequence"/>
</dbReference>